<keyword evidence="3" id="KW-1185">Reference proteome</keyword>
<comment type="caution">
    <text evidence="1">The sequence shown here is derived from an EMBL/GenBank/DDBJ whole genome shotgun (WGS) entry which is preliminary data.</text>
</comment>
<proteinExistence type="predicted"/>
<dbReference type="InterPro" id="IPR025935">
    <property type="entry name" value="AbiH"/>
</dbReference>
<protein>
    <recommendedName>
        <fullName evidence="5">Bacteriophage abortive infection AbiH</fullName>
    </recommendedName>
</protein>
<dbReference type="EMBL" id="MAIC01000016">
    <property type="protein sequence ID" value="OPB73698.1"/>
    <property type="molecule type" value="Genomic_DNA"/>
</dbReference>
<dbReference type="EMBL" id="MBDS01000014">
    <property type="protein sequence ID" value="OPB88726.1"/>
    <property type="molecule type" value="Genomic_DNA"/>
</dbReference>
<gene>
    <name evidence="1" type="ORF">BAY32_11715</name>
    <name evidence="2" type="ORF">BB021_04930</name>
</gene>
<dbReference type="Proteomes" id="UP000190016">
    <property type="component" value="Unassembled WGS sequence"/>
</dbReference>
<evidence type="ECO:0000313" key="2">
    <source>
        <dbReference type="EMBL" id="OPB88726.1"/>
    </source>
</evidence>
<dbReference type="KEGG" id="ego:BBD34_04510"/>
<accession>A0AAJ3NAS1</accession>
<evidence type="ECO:0000313" key="3">
    <source>
        <dbReference type="Proteomes" id="UP000190016"/>
    </source>
</evidence>
<dbReference type="Proteomes" id="UP000190816">
    <property type="component" value="Unassembled WGS sequence"/>
</dbReference>
<dbReference type="AlphaFoldDB" id="A0AAJ3NAS1"/>
<dbReference type="Pfam" id="PF14253">
    <property type="entry name" value="AbiH"/>
    <property type="match status" value="1"/>
</dbReference>
<evidence type="ECO:0000313" key="1">
    <source>
        <dbReference type="EMBL" id="OPB73698.1"/>
    </source>
</evidence>
<evidence type="ECO:0008006" key="5">
    <source>
        <dbReference type="Google" id="ProtNLM"/>
    </source>
</evidence>
<evidence type="ECO:0000313" key="4">
    <source>
        <dbReference type="Proteomes" id="UP000190816"/>
    </source>
</evidence>
<reference evidence="1 4" key="1">
    <citation type="submission" date="2016-06" db="EMBL/GenBank/DDBJ databases">
        <authorList>
            <person name="Nicholson A.C."/>
        </authorList>
    </citation>
    <scope>NUCLEOTIDE SEQUENCE [LARGE SCALE GENOMIC DNA]</scope>
    <source>
        <strain evidence="1 4">G4123</strain>
    </source>
</reference>
<name>A0AAJ3NAS1_9FLAO</name>
<organism evidence="1 4">
    <name type="scientific">Elizabethkingia ursingii</name>
    <dbReference type="NCBI Taxonomy" id="1756150"/>
    <lineage>
        <taxon>Bacteria</taxon>
        <taxon>Pseudomonadati</taxon>
        <taxon>Bacteroidota</taxon>
        <taxon>Flavobacteriia</taxon>
        <taxon>Flavobacteriales</taxon>
        <taxon>Weeksellaceae</taxon>
        <taxon>Elizabethkingia</taxon>
    </lineage>
</organism>
<dbReference type="RefSeq" id="WP_078402530.1">
    <property type="nucleotide sequence ID" value="NZ_CP016377.1"/>
</dbReference>
<reference evidence="2 3" key="2">
    <citation type="submission" date="2016-07" db="EMBL/GenBank/DDBJ databases">
        <title>Revisiting the Taxonomy of the Elizabethkingia Genus based on Whole-Genome Sequencing, Optical Mapping, and MALDI-TOF.</title>
        <authorList>
            <person name="Nicholson A.C."/>
        </authorList>
    </citation>
    <scope>NUCLEOTIDE SEQUENCE [LARGE SCALE GENOMIC DNA]</scope>
    <source>
        <strain evidence="2 3">C1558</strain>
    </source>
</reference>
<sequence length="424" mass="50863">MNKLILIGNGFDLAHGLPTSYTNLLNYFWLFLPENINAPEIKEILYINPNYSKCLSFSENNEVIKNFKDFKLSVSLYFNSDYYKNIKAENLGIKLYNGEFLIYEFKNHFFYILNQYFEEHNWVDIENLYYEILVSFINKEENKYKYKGDIISLNKEFYTIKKFLEAYLYKEVISNRKFIFTKRNEPILELFKNNIHNLGDKIKRKINDPYFYEFPYEDRLELIEIDDELLKQINESNPTTNELLFLDFNYTNTVDTYAKTLNSFKTPLYPRATQISIHGKINDHVNPINFGFGDEMDDHYKLIENTNDNNYLENIKSFMYLNNSNYKKLLNWINNSKFQVFIMGHSCGLSDRTMLNTIFEHHNCRSIKVFYYERNGKDNFKEITQNISRHFNKKTLMREKLVDKSLSCPLPQEGGFDYHLYPLY</sequence>